<dbReference type="InterPro" id="IPR005135">
    <property type="entry name" value="Endo/exonuclease/phosphatase"/>
</dbReference>
<evidence type="ECO:0000313" key="4">
    <source>
        <dbReference type="Proteomes" id="UP001162060"/>
    </source>
</evidence>
<dbReference type="Proteomes" id="UP001162060">
    <property type="component" value="Unassembled WGS sequence"/>
</dbReference>
<feature type="domain" description="Endonuclease/exonuclease/phosphatase" evidence="1">
    <location>
        <begin position="27"/>
        <end position="181"/>
    </location>
</feature>
<name>A0AAV1T2N1_9STRA</name>
<dbReference type="EMBL" id="CAKLBY020000014">
    <property type="protein sequence ID" value="CAK7897456.1"/>
    <property type="molecule type" value="Genomic_DNA"/>
</dbReference>
<dbReference type="GO" id="GO:0003824">
    <property type="term" value="F:catalytic activity"/>
    <property type="evidence" value="ECO:0007669"/>
    <property type="project" value="InterPro"/>
</dbReference>
<evidence type="ECO:0000259" key="1">
    <source>
        <dbReference type="Pfam" id="PF03372"/>
    </source>
</evidence>
<dbReference type="EMBL" id="CAKLBY020000101">
    <property type="protein sequence ID" value="CAK7926772.1"/>
    <property type="molecule type" value="Genomic_DNA"/>
</dbReference>
<dbReference type="InterPro" id="IPR036691">
    <property type="entry name" value="Endo/exonu/phosph_ase_sf"/>
</dbReference>
<evidence type="ECO:0000313" key="2">
    <source>
        <dbReference type="EMBL" id="CAK7897456.1"/>
    </source>
</evidence>
<gene>
    <name evidence="3" type="ORF">PM001_LOCUS11922</name>
    <name evidence="2" type="ORF">PM001_LOCUS1445</name>
</gene>
<comment type="caution">
    <text evidence="2">The sequence shown here is derived from an EMBL/GenBank/DDBJ whole genome shotgun (WGS) entry which is preliminary data.</text>
</comment>
<reference evidence="2" key="1">
    <citation type="submission" date="2024-01" db="EMBL/GenBank/DDBJ databases">
        <authorList>
            <person name="Webb A."/>
        </authorList>
    </citation>
    <scope>NUCLEOTIDE SEQUENCE</scope>
    <source>
        <strain evidence="2">Pm1</strain>
    </source>
</reference>
<dbReference type="SUPFAM" id="SSF56219">
    <property type="entry name" value="DNase I-like"/>
    <property type="match status" value="1"/>
</dbReference>
<evidence type="ECO:0000313" key="3">
    <source>
        <dbReference type="EMBL" id="CAK7926772.1"/>
    </source>
</evidence>
<sequence length="462" mass="53119">MRGFKASAREGWLSAWRGAPQIRRPQAWCIQETHVHTDEEAASAWEPERWSFRAIAISIGEDVLINVYAPTLRGEREDFFTSLFSWNSMTSNTIMAGDFNCVQCPLLDRYGSHRSHRSESPALDAVVATLSLADARDLLDHADDEGTGDPTDHFTYWNGGRASRIDRFYVPEGWVNRVLWIEARMPSNQSDHQEVVLHLRDLNKPRSSSRHGRVTYPIHSLNPGRIVDELVAEMDGRDIGQSVSTLTWDADVTECQQCVRRIRKRVQQRRARFHRKIQGRARRPLLTRPQFISCNMEELRQEHLVRLGQKLARKADQLRYFYKRVADWERNQTVTTISRIHGPHFTRDMTIADKFATEWSTGLGKVHCQEERVDLPSAIRRFVNLPTDRVLSSADNRALLGDFSEAEVLAAVSGLSRHKSAGLDGLNNDFTRIRLHFLSPPWSSSAIKFWLELIPRLRFSKL</sequence>
<organism evidence="2 4">
    <name type="scientific">Peronospora matthiolae</name>
    <dbReference type="NCBI Taxonomy" id="2874970"/>
    <lineage>
        <taxon>Eukaryota</taxon>
        <taxon>Sar</taxon>
        <taxon>Stramenopiles</taxon>
        <taxon>Oomycota</taxon>
        <taxon>Peronosporomycetes</taxon>
        <taxon>Peronosporales</taxon>
        <taxon>Peronosporaceae</taxon>
        <taxon>Peronospora</taxon>
    </lineage>
</organism>
<dbReference type="Pfam" id="PF03372">
    <property type="entry name" value="Exo_endo_phos"/>
    <property type="match status" value="1"/>
</dbReference>
<proteinExistence type="predicted"/>
<protein>
    <recommendedName>
        <fullName evidence="1">Endonuclease/exonuclease/phosphatase domain-containing protein</fullName>
    </recommendedName>
</protein>
<accession>A0AAV1T2N1</accession>
<dbReference type="Gene3D" id="3.60.10.10">
    <property type="entry name" value="Endonuclease/exonuclease/phosphatase"/>
    <property type="match status" value="1"/>
</dbReference>
<dbReference type="AlphaFoldDB" id="A0AAV1T2N1"/>